<protein>
    <recommendedName>
        <fullName evidence="8">Radical SAM core domain-containing protein</fullName>
    </recommendedName>
</protein>
<evidence type="ECO:0000256" key="1">
    <source>
        <dbReference type="ARBA" id="ARBA00022691"/>
    </source>
</evidence>
<keyword evidence="4" id="KW-0408">Iron</keyword>
<organism evidence="9">
    <name type="scientific">marine metagenome</name>
    <dbReference type="NCBI Taxonomy" id="408172"/>
    <lineage>
        <taxon>unclassified sequences</taxon>
        <taxon>metagenomes</taxon>
        <taxon>ecological metagenomes</taxon>
    </lineage>
</organism>
<dbReference type="Pfam" id="PF04055">
    <property type="entry name" value="Radical_SAM"/>
    <property type="match status" value="1"/>
</dbReference>
<dbReference type="SUPFAM" id="SSF102114">
    <property type="entry name" value="Radical SAM enzymes"/>
    <property type="match status" value="1"/>
</dbReference>
<accession>A0A383EHR3</accession>
<dbReference type="InterPro" id="IPR050105">
    <property type="entry name" value="MoCo_biosynth_MoaA/MoaC"/>
</dbReference>
<dbReference type="InterPro" id="IPR013785">
    <property type="entry name" value="Aldolase_TIM"/>
</dbReference>
<dbReference type="GO" id="GO:0006777">
    <property type="term" value="P:Mo-molybdopterin cofactor biosynthetic process"/>
    <property type="evidence" value="ECO:0007669"/>
    <property type="project" value="UniProtKB-KW"/>
</dbReference>
<dbReference type="PANTHER" id="PTHR22960">
    <property type="entry name" value="MOLYBDOPTERIN COFACTOR SYNTHESIS PROTEIN A"/>
    <property type="match status" value="1"/>
</dbReference>
<evidence type="ECO:0000256" key="6">
    <source>
        <dbReference type="ARBA" id="ARBA00023134"/>
    </source>
</evidence>
<dbReference type="EMBL" id="UINC01225919">
    <property type="protein sequence ID" value="SVE56179.1"/>
    <property type="molecule type" value="Genomic_DNA"/>
</dbReference>
<reference evidence="9" key="1">
    <citation type="submission" date="2018-05" db="EMBL/GenBank/DDBJ databases">
        <authorList>
            <person name="Lanie J.A."/>
            <person name="Ng W.-L."/>
            <person name="Kazmierczak K.M."/>
            <person name="Andrzejewski T.M."/>
            <person name="Davidsen T.M."/>
            <person name="Wayne K.J."/>
            <person name="Tettelin H."/>
            <person name="Glass J.I."/>
            <person name="Rusch D."/>
            <person name="Podicherti R."/>
            <person name="Tsui H.-C.T."/>
            <person name="Winkler M.E."/>
        </authorList>
    </citation>
    <scope>NUCLEOTIDE SEQUENCE</scope>
</reference>
<dbReference type="GO" id="GO:0005525">
    <property type="term" value="F:GTP binding"/>
    <property type="evidence" value="ECO:0007669"/>
    <property type="project" value="UniProtKB-KW"/>
</dbReference>
<feature type="non-terminal residue" evidence="9">
    <location>
        <position position="1"/>
    </location>
</feature>
<keyword evidence="5" id="KW-0411">Iron-sulfur</keyword>
<dbReference type="CDD" id="cd01335">
    <property type="entry name" value="Radical_SAM"/>
    <property type="match status" value="1"/>
</dbReference>
<keyword evidence="3" id="KW-0547">Nucleotide-binding</keyword>
<evidence type="ECO:0000256" key="3">
    <source>
        <dbReference type="ARBA" id="ARBA00022741"/>
    </source>
</evidence>
<dbReference type="GO" id="GO:0046872">
    <property type="term" value="F:metal ion binding"/>
    <property type="evidence" value="ECO:0007669"/>
    <property type="project" value="UniProtKB-KW"/>
</dbReference>
<name>A0A383EHR3_9ZZZZ</name>
<gene>
    <name evidence="9" type="ORF">METZ01_LOCUS509033</name>
</gene>
<dbReference type="PROSITE" id="PS51918">
    <property type="entry name" value="RADICAL_SAM"/>
    <property type="match status" value="1"/>
</dbReference>
<dbReference type="GO" id="GO:0061798">
    <property type="term" value="F:GTP 3',8'-cyclase activity"/>
    <property type="evidence" value="ECO:0007669"/>
    <property type="project" value="TreeGrafter"/>
</dbReference>
<feature type="non-terminal residue" evidence="9">
    <location>
        <position position="230"/>
    </location>
</feature>
<keyword evidence="1" id="KW-0949">S-adenosyl-L-methionine</keyword>
<dbReference type="Pfam" id="PF06463">
    <property type="entry name" value="Mob_synth_C"/>
    <property type="match status" value="1"/>
</dbReference>
<evidence type="ECO:0000313" key="9">
    <source>
        <dbReference type="EMBL" id="SVE56179.1"/>
    </source>
</evidence>
<evidence type="ECO:0000259" key="8">
    <source>
        <dbReference type="PROSITE" id="PS51918"/>
    </source>
</evidence>
<proteinExistence type="predicted"/>
<evidence type="ECO:0000256" key="5">
    <source>
        <dbReference type="ARBA" id="ARBA00023014"/>
    </source>
</evidence>
<dbReference type="Gene3D" id="3.20.20.70">
    <property type="entry name" value="Aldolase class I"/>
    <property type="match status" value="1"/>
</dbReference>
<keyword evidence="6" id="KW-0342">GTP-binding</keyword>
<evidence type="ECO:0000256" key="2">
    <source>
        <dbReference type="ARBA" id="ARBA00022723"/>
    </source>
</evidence>
<keyword evidence="7" id="KW-0501">Molybdenum cofactor biosynthesis</keyword>
<dbReference type="InterPro" id="IPR007197">
    <property type="entry name" value="rSAM"/>
</dbReference>
<feature type="domain" description="Radical SAM core" evidence="8">
    <location>
        <begin position="1"/>
        <end position="207"/>
    </location>
</feature>
<sequence>YCLPNGYQKDKSDNRTFLTYEEIGRLAKGLSELGVCKIRLTGGEPTVRKDFFDIVKIIKSNSGIKKTVITTNGYRLDKIANQIVDSGLDGINISIDSLNRETFKNITSHDRLPEILKGIEKLQQLNFKNIKINAVLLKGINDNEKDFNEWSNFIKNNKVDFRYIELMQTGDGLDYFKKYHIPAKVFTDYLNKNDWIIQTLGRNAGPSKNYINSSFKGKFGVIAPYSKDFC</sequence>
<dbReference type="GO" id="GO:0051539">
    <property type="term" value="F:4 iron, 4 sulfur cluster binding"/>
    <property type="evidence" value="ECO:0007669"/>
    <property type="project" value="UniProtKB-KW"/>
</dbReference>
<dbReference type="InterPro" id="IPR010505">
    <property type="entry name" value="MoaA_twitch"/>
</dbReference>
<evidence type="ECO:0000256" key="7">
    <source>
        <dbReference type="ARBA" id="ARBA00023150"/>
    </source>
</evidence>
<keyword evidence="2" id="KW-0479">Metal-binding</keyword>
<dbReference type="PANTHER" id="PTHR22960:SF28">
    <property type="entry name" value="GTP 3',8-CYCLASE"/>
    <property type="match status" value="1"/>
</dbReference>
<evidence type="ECO:0000256" key="4">
    <source>
        <dbReference type="ARBA" id="ARBA00023004"/>
    </source>
</evidence>
<dbReference type="InterPro" id="IPR058240">
    <property type="entry name" value="rSAM_sf"/>
</dbReference>
<dbReference type="GO" id="GO:0061799">
    <property type="term" value="F:cyclic pyranopterin monophosphate synthase activity"/>
    <property type="evidence" value="ECO:0007669"/>
    <property type="project" value="TreeGrafter"/>
</dbReference>
<dbReference type="AlphaFoldDB" id="A0A383EHR3"/>